<gene>
    <name evidence="2" type="ORF">BW730_01540</name>
</gene>
<dbReference type="AlphaFoldDB" id="A0A1Q2CJZ6"/>
<protein>
    <recommendedName>
        <fullName evidence="1">PhnB-like domain-containing protein</fullName>
    </recommendedName>
</protein>
<dbReference type="InterPro" id="IPR029068">
    <property type="entry name" value="Glyas_Bleomycin-R_OHBP_Dase"/>
</dbReference>
<dbReference type="Gene3D" id="3.10.180.10">
    <property type="entry name" value="2,3-Dihydroxybiphenyl 1,2-Dioxygenase, domain 1"/>
    <property type="match status" value="1"/>
</dbReference>
<sequence>MLKMNPYLGFNGEASEALAYYKGVFGGELRIITFSEFGSGPPGADDLVMHGQLDTANFTLMAYDDPERKNPTGRGNTTICIWGDDSEIGRAWFAKLAEDGTVDVEFAVQPWGDWYGTVTDRFGVFWGINVSTGQN</sequence>
<accession>A0A1Q2CJZ6</accession>
<evidence type="ECO:0000313" key="2">
    <source>
        <dbReference type="EMBL" id="AQP46437.1"/>
    </source>
</evidence>
<dbReference type="RefSeq" id="WP_077684767.1">
    <property type="nucleotide sequence ID" value="NZ_CP019606.1"/>
</dbReference>
<dbReference type="SUPFAM" id="SSF54593">
    <property type="entry name" value="Glyoxalase/Bleomycin resistance protein/Dihydroxybiphenyl dioxygenase"/>
    <property type="match status" value="1"/>
</dbReference>
<organism evidence="2 3">
    <name type="scientific">Tessaracoccus aquimaris</name>
    <dbReference type="NCBI Taxonomy" id="1332264"/>
    <lineage>
        <taxon>Bacteria</taxon>
        <taxon>Bacillati</taxon>
        <taxon>Actinomycetota</taxon>
        <taxon>Actinomycetes</taxon>
        <taxon>Propionibacteriales</taxon>
        <taxon>Propionibacteriaceae</taxon>
        <taxon>Tessaracoccus</taxon>
    </lineage>
</organism>
<feature type="domain" description="PhnB-like" evidence="1">
    <location>
        <begin position="3"/>
        <end position="128"/>
    </location>
</feature>
<evidence type="ECO:0000259" key="1">
    <source>
        <dbReference type="Pfam" id="PF06983"/>
    </source>
</evidence>
<dbReference type="Pfam" id="PF06983">
    <property type="entry name" value="3-dmu-9_3-mt"/>
    <property type="match status" value="1"/>
</dbReference>
<keyword evidence="3" id="KW-1185">Reference proteome</keyword>
<dbReference type="PANTHER" id="PTHR33990:SF1">
    <property type="entry name" value="PROTEIN YJDN"/>
    <property type="match status" value="1"/>
</dbReference>
<proteinExistence type="predicted"/>
<dbReference type="KEGG" id="tes:BW730_01540"/>
<dbReference type="InterPro" id="IPR028973">
    <property type="entry name" value="PhnB-like"/>
</dbReference>
<dbReference type="Proteomes" id="UP000188145">
    <property type="component" value="Chromosome"/>
</dbReference>
<reference evidence="3" key="1">
    <citation type="submission" date="2017-02" db="EMBL/GenBank/DDBJ databases">
        <title>Tessaracoccus aquaemaris sp. nov., isolated from the intestine of a Korean rockfish, Sebastes schlegelii, in a marine aquaculture pond.</title>
        <authorList>
            <person name="Tak E.J."/>
            <person name="Bae J.-W."/>
        </authorList>
    </citation>
    <scope>NUCLEOTIDE SEQUENCE [LARGE SCALE GENOMIC DNA]</scope>
    <source>
        <strain evidence="3">NSG39</strain>
    </source>
</reference>
<evidence type="ECO:0000313" key="3">
    <source>
        <dbReference type="Proteomes" id="UP000188145"/>
    </source>
</evidence>
<dbReference type="PANTHER" id="PTHR33990">
    <property type="entry name" value="PROTEIN YJDN-RELATED"/>
    <property type="match status" value="1"/>
</dbReference>
<name>A0A1Q2CJZ6_9ACTN</name>
<dbReference type="EMBL" id="CP019606">
    <property type="protein sequence ID" value="AQP46437.1"/>
    <property type="molecule type" value="Genomic_DNA"/>
</dbReference>
<dbReference type="CDD" id="cd06588">
    <property type="entry name" value="PhnB_like"/>
    <property type="match status" value="1"/>
</dbReference>